<name>A0A183DLJ2_9BILA</name>
<keyword evidence="2" id="KW-1185">Reference proteome</keyword>
<dbReference type="Proteomes" id="UP000271098">
    <property type="component" value="Unassembled WGS sequence"/>
</dbReference>
<reference evidence="3" key="1">
    <citation type="submission" date="2016-06" db="UniProtKB">
        <authorList>
            <consortium name="WormBaseParasite"/>
        </authorList>
    </citation>
    <scope>IDENTIFICATION</scope>
</reference>
<accession>A0A183DLJ2</accession>
<evidence type="ECO:0000313" key="2">
    <source>
        <dbReference type="Proteomes" id="UP000271098"/>
    </source>
</evidence>
<gene>
    <name evidence="1" type="ORF">GPUH_LOCUS9587</name>
</gene>
<dbReference type="AlphaFoldDB" id="A0A183DLJ2"/>
<organism evidence="3">
    <name type="scientific">Gongylonema pulchrum</name>
    <dbReference type="NCBI Taxonomy" id="637853"/>
    <lineage>
        <taxon>Eukaryota</taxon>
        <taxon>Metazoa</taxon>
        <taxon>Ecdysozoa</taxon>
        <taxon>Nematoda</taxon>
        <taxon>Chromadorea</taxon>
        <taxon>Rhabditida</taxon>
        <taxon>Spirurina</taxon>
        <taxon>Spiruromorpha</taxon>
        <taxon>Spiruroidea</taxon>
        <taxon>Gongylonematidae</taxon>
        <taxon>Gongylonema</taxon>
    </lineage>
</organism>
<protein>
    <submittedName>
        <fullName evidence="3">DDE-1 domain-containing protein</fullName>
    </submittedName>
</protein>
<dbReference type="OrthoDB" id="5816402at2759"/>
<reference evidence="1 2" key="2">
    <citation type="submission" date="2018-11" db="EMBL/GenBank/DDBJ databases">
        <authorList>
            <consortium name="Pathogen Informatics"/>
        </authorList>
    </citation>
    <scope>NUCLEOTIDE SEQUENCE [LARGE SCALE GENOMIC DNA]</scope>
</reference>
<proteinExistence type="predicted"/>
<dbReference type="WBParaSite" id="GPUH_0000959401-mRNA-1">
    <property type="protein sequence ID" value="GPUH_0000959401-mRNA-1"/>
    <property type="gene ID" value="GPUH_0000959401"/>
</dbReference>
<evidence type="ECO:0000313" key="3">
    <source>
        <dbReference type="WBParaSite" id="GPUH_0000959401-mRNA-1"/>
    </source>
</evidence>
<dbReference type="EMBL" id="UYRT01031969">
    <property type="protein sequence ID" value="VDK74214.1"/>
    <property type="molecule type" value="Genomic_DNA"/>
</dbReference>
<sequence>MLNHALENIRLRQYELLMDDGPCCSNQTRKAILDELHALYVYSSMCSWIDFPSLPSNFAAFNDTAVHYIPKNVKKLPKIPDIPPMYKIFAHEIIL</sequence>
<evidence type="ECO:0000313" key="1">
    <source>
        <dbReference type="EMBL" id="VDK74214.1"/>
    </source>
</evidence>